<evidence type="ECO:0000256" key="1">
    <source>
        <dbReference type="ARBA" id="ARBA00023015"/>
    </source>
</evidence>
<evidence type="ECO:0000256" key="3">
    <source>
        <dbReference type="ARBA" id="ARBA00023163"/>
    </source>
</evidence>
<dbReference type="RefSeq" id="WP_298382632.1">
    <property type="nucleotide sequence ID" value="NZ_JBFSHR010000006.1"/>
</dbReference>
<keyword evidence="7" id="KW-1185">Reference proteome</keyword>
<dbReference type="PANTHER" id="PTHR43537:SF5">
    <property type="entry name" value="UXU OPERON TRANSCRIPTIONAL REGULATOR"/>
    <property type="match status" value="1"/>
</dbReference>
<keyword evidence="1" id="KW-0805">Transcription regulation</keyword>
<dbReference type="EMBL" id="JBFSHR010000006">
    <property type="protein sequence ID" value="MEX6428754.1"/>
    <property type="molecule type" value="Genomic_DNA"/>
</dbReference>
<dbReference type="SUPFAM" id="SSF46785">
    <property type="entry name" value="Winged helix' DNA-binding domain"/>
    <property type="match status" value="1"/>
</dbReference>
<dbReference type="PROSITE" id="PS50949">
    <property type="entry name" value="HTH_GNTR"/>
    <property type="match status" value="1"/>
</dbReference>
<dbReference type="InterPro" id="IPR008920">
    <property type="entry name" value="TF_FadR/GntR_C"/>
</dbReference>
<feature type="domain" description="HTH gntR-type" evidence="5">
    <location>
        <begin position="50"/>
        <end position="117"/>
    </location>
</feature>
<dbReference type="Gene3D" id="1.20.120.530">
    <property type="entry name" value="GntR ligand-binding domain-like"/>
    <property type="match status" value="1"/>
</dbReference>
<dbReference type="PRINTS" id="PR00035">
    <property type="entry name" value="HTHGNTR"/>
</dbReference>
<comment type="caution">
    <text evidence="6">The sequence shown here is derived from an EMBL/GenBank/DDBJ whole genome shotgun (WGS) entry which is preliminary data.</text>
</comment>
<evidence type="ECO:0000259" key="5">
    <source>
        <dbReference type="PROSITE" id="PS50949"/>
    </source>
</evidence>
<dbReference type="SUPFAM" id="SSF48008">
    <property type="entry name" value="GntR ligand-binding domain-like"/>
    <property type="match status" value="1"/>
</dbReference>
<dbReference type="Gene3D" id="1.10.10.10">
    <property type="entry name" value="Winged helix-like DNA-binding domain superfamily/Winged helix DNA-binding domain"/>
    <property type="match status" value="1"/>
</dbReference>
<keyword evidence="3" id="KW-0804">Transcription</keyword>
<organism evidence="6 7">
    <name type="scientific">Ferrimicrobium acidiphilum</name>
    <dbReference type="NCBI Taxonomy" id="121039"/>
    <lineage>
        <taxon>Bacteria</taxon>
        <taxon>Bacillati</taxon>
        <taxon>Actinomycetota</taxon>
        <taxon>Acidimicrobiia</taxon>
        <taxon>Acidimicrobiales</taxon>
        <taxon>Acidimicrobiaceae</taxon>
        <taxon>Ferrimicrobium</taxon>
    </lineage>
</organism>
<dbReference type="Pfam" id="PF00392">
    <property type="entry name" value="GntR"/>
    <property type="match status" value="1"/>
</dbReference>
<dbReference type="CDD" id="cd07377">
    <property type="entry name" value="WHTH_GntR"/>
    <property type="match status" value="1"/>
</dbReference>
<protein>
    <submittedName>
        <fullName evidence="6">GntR family transcriptional regulator</fullName>
    </submittedName>
</protein>
<accession>A0ABV3Y0K5</accession>
<dbReference type="SMART" id="SM00345">
    <property type="entry name" value="HTH_GNTR"/>
    <property type="match status" value="1"/>
</dbReference>
<keyword evidence="2" id="KW-0238">DNA-binding</keyword>
<dbReference type="InterPro" id="IPR011711">
    <property type="entry name" value="GntR_C"/>
</dbReference>
<sequence length="266" mass="29224">MAKEPGPQNNRHASDDESELSQAAATISKPKTASRKRSDVVATFEPVHTESTAGMIATQIREALMAGALGPGSQLAESELAIRLKVSRGPVREALQRLVQEGILTEVRNRGVFVPKFDAGDVADIYLARQAIESAAVTTLIENNVTETQALERVLRRMNTAVKGTRWSTVASLDAQFHQQLVKATSSPRLVRMLDTLILESRICILALEDVYQATEDLVEEHNHIFDAIQRRDKALALQLITEHMKDAARRLGVLLEAQGDVLNNS</sequence>
<evidence type="ECO:0000313" key="7">
    <source>
        <dbReference type="Proteomes" id="UP001560267"/>
    </source>
</evidence>
<dbReference type="Pfam" id="PF07729">
    <property type="entry name" value="FCD"/>
    <property type="match status" value="1"/>
</dbReference>
<gene>
    <name evidence="6" type="ORF">AB6A68_02730</name>
</gene>
<feature type="compositionally biased region" description="Polar residues" evidence="4">
    <location>
        <begin position="20"/>
        <end position="31"/>
    </location>
</feature>
<proteinExistence type="predicted"/>
<evidence type="ECO:0000313" key="6">
    <source>
        <dbReference type="EMBL" id="MEX6428754.1"/>
    </source>
</evidence>
<dbReference type="SMART" id="SM00895">
    <property type="entry name" value="FCD"/>
    <property type="match status" value="1"/>
</dbReference>
<name>A0ABV3Y0K5_9ACTN</name>
<dbReference type="InterPro" id="IPR000524">
    <property type="entry name" value="Tscrpt_reg_HTH_GntR"/>
</dbReference>
<evidence type="ECO:0000256" key="4">
    <source>
        <dbReference type="SAM" id="MobiDB-lite"/>
    </source>
</evidence>
<dbReference type="InterPro" id="IPR036388">
    <property type="entry name" value="WH-like_DNA-bd_sf"/>
</dbReference>
<evidence type="ECO:0000256" key="2">
    <source>
        <dbReference type="ARBA" id="ARBA00023125"/>
    </source>
</evidence>
<feature type="region of interest" description="Disordered" evidence="4">
    <location>
        <begin position="1"/>
        <end position="40"/>
    </location>
</feature>
<reference evidence="6 7" key="1">
    <citation type="submission" date="2024-07" db="EMBL/GenBank/DDBJ databases">
        <title>Draft Genome Sequence of Ferrimicrobium acidiphilum Strain YE2023, Isolated from a Pulp of Bioleach Reactor.</title>
        <authorList>
            <person name="Elkina Y.A."/>
            <person name="Bulaeva A.G."/>
            <person name="Beletsky A.V."/>
            <person name="Mardanov A.V."/>
        </authorList>
    </citation>
    <scope>NUCLEOTIDE SEQUENCE [LARGE SCALE GENOMIC DNA]</scope>
    <source>
        <strain evidence="6 7">YE2023</strain>
    </source>
</reference>
<dbReference type="PANTHER" id="PTHR43537">
    <property type="entry name" value="TRANSCRIPTIONAL REGULATOR, GNTR FAMILY"/>
    <property type="match status" value="1"/>
</dbReference>
<dbReference type="Proteomes" id="UP001560267">
    <property type="component" value="Unassembled WGS sequence"/>
</dbReference>
<dbReference type="InterPro" id="IPR036390">
    <property type="entry name" value="WH_DNA-bd_sf"/>
</dbReference>